<sequence>MARPIRGAGRKTIPTNDTPGSLKIVQITPIRFEQLWDNYVTGNPYDNPDYSNQCAIRLSATLHAVGIEMKSFSQKVIKPAAGKSSIGRILLGGKATATRADEMARWLALKPFAGLPAKPENVTGASWRDKVGGRTGIIFFGGYWARDGESGDSVSGGHIDLWNGSRFPNNGLRGAATNFMRFTVGKESVDFWGLVPTYSDLSKAKEILFWHIL</sequence>
<proteinExistence type="predicted"/>
<dbReference type="eggNOG" id="ENOG503264T">
    <property type="taxonomic scope" value="Bacteria"/>
</dbReference>
<dbReference type="KEGG" id="rah:Rahaq_0558"/>
<dbReference type="Gene3D" id="4.10.280.80">
    <property type="match status" value="1"/>
</dbReference>
<evidence type="ECO:0008006" key="3">
    <source>
        <dbReference type="Google" id="ProtNLM"/>
    </source>
</evidence>
<evidence type="ECO:0000313" key="1">
    <source>
        <dbReference type="EMBL" id="ADW72185.1"/>
    </source>
</evidence>
<reference evidence="2" key="1">
    <citation type="submission" date="2011-01" db="EMBL/GenBank/DDBJ databases">
        <title>Complete sequence of chromosome of Rahnella sp. Y9602.</title>
        <authorList>
            <consortium name="US DOE Joint Genome Institute"/>
            <person name="Lucas S."/>
            <person name="Copeland A."/>
            <person name="Lapidus A."/>
            <person name="Cheng J.-F."/>
            <person name="Goodwin L."/>
            <person name="Pitluck S."/>
            <person name="Lu M."/>
            <person name="Detter J.C."/>
            <person name="Han C."/>
            <person name="Tapia R."/>
            <person name="Land M."/>
            <person name="Hauser L."/>
            <person name="Kyrpides N."/>
            <person name="Ivanova N."/>
            <person name="Ovchinnikova G."/>
            <person name="Pagani I."/>
            <person name="Sobecky P.A."/>
            <person name="Martinez R.J."/>
            <person name="Woyke T."/>
        </authorList>
    </citation>
    <scope>NUCLEOTIDE SEQUENCE [LARGE SCALE GENOMIC DNA]</scope>
    <source>
        <strain evidence="2">Y9602</strain>
    </source>
</reference>
<dbReference type="Proteomes" id="UP000007257">
    <property type="component" value="Chromosome"/>
</dbReference>
<dbReference type="EMBL" id="CP002505">
    <property type="protein sequence ID" value="ADW72185.1"/>
    <property type="molecule type" value="Genomic_DNA"/>
</dbReference>
<gene>
    <name evidence="1" type="ordered locus">Rahaq_0558</name>
</gene>
<dbReference type="AlphaFoldDB" id="A0A0H3F4T6"/>
<dbReference type="Pfam" id="PF14113">
    <property type="entry name" value="Tae4"/>
    <property type="match status" value="1"/>
</dbReference>
<dbReference type="HOGENOM" id="CLU_109722_0_0_6"/>
<organism evidence="1 2">
    <name type="scientific">Rahnella sp. (strain Y9602)</name>
    <dbReference type="NCBI Taxonomy" id="2703885"/>
    <lineage>
        <taxon>Bacteria</taxon>
        <taxon>Pseudomonadati</taxon>
        <taxon>Pseudomonadota</taxon>
        <taxon>Gammaproteobacteria</taxon>
        <taxon>Enterobacterales</taxon>
        <taxon>Yersiniaceae</taxon>
        <taxon>Rahnella</taxon>
    </lineage>
</organism>
<accession>A0A0H3F4T6</accession>
<evidence type="ECO:0000313" key="2">
    <source>
        <dbReference type="Proteomes" id="UP000007257"/>
    </source>
</evidence>
<dbReference type="OrthoDB" id="1262040at2"/>
<protein>
    <recommendedName>
        <fullName evidence="3">Type VI secretion system (T6SS), amidase effector protein 4</fullName>
    </recommendedName>
</protein>
<dbReference type="InterPro" id="IPR025562">
    <property type="entry name" value="Tae4"/>
</dbReference>
<reference evidence="1 2" key="2">
    <citation type="journal article" date="2012" name="J. Bacteriol.">
        <title>Complete Genome Sequence of Rahnella sp. Strain Y9602, a Gammaproteobacterium Isolate from Metal- and Radionuclide-Contaminated Soil.</title>
        <authorList>
            <person name="Martinez R.J."/>
            <person name="Bruce D."/>
            <person name="Detter C."/>
            <person name="Goodwin L.A."/>
            <person name="Han J."/>
            <person name="Han C.S."/>
            <person name="Held B."/>
            <person name="Land M.L."/>
            <person name="Mikhailova N."/>
            <person name="Nolan M."/>
            <person name="Pennacchio L."/>
            <person name="Pitluck S."/>
            <person name="Tapia R."/>
            <person name="Woyke T."/>
            <person name="Sobecky P.A."/>
        </authorList>
    </citation>
    <scope>NUCLEOTIDE SEQUENCE [LARGE SCALE GENOMIC DNA]</scope>
    <source>
        <strain evidence="1 2">Y9602</strain>
    </source>
</reference>
<name>A0A0H3F4T6_RAHSY</name>
<dbReference type="Gene3D" id="3.90.1720.80">
    <property type="match status" value="1"/>
</dbReference>
<dbReference type="RefSeq" id="WP_013573891.1">
    <property type="nucleotide sequence ID" value="NC_015061.1"/>
</dbReference>